<keyword evidence="4" id="KW-1185">Reference proteome</keyword>
<organism evidence="3 4">
    <name type="scientific">Massarina eburnea CBS 473.64</name>
    <dbReference type="NCBI Taxonomy" id="1395130"/>
    <lineage>
        <taxon>Eukaryota</taxon>
        <taxon>Fungi</taxon>
        <taxon>Dikarya</taxon>
        <taxon>Ascomycota</taxon>
        <taxon>Pezizomycotina</taxon>
        <taxon>Dothideomycetes</taxon>
        <taxon>Pleosporomycetidae</taxon>
        <taxon>Pleosporales</taxon>
        <taxon>Massarineae</taxon>
        <taxon>Massarinaceae</taxon>
        <taxon>Massarina</taxon>
    </lineage>
</organism>
<feature type="region of interest" description="Disordered" evidence="1">
    <location>
        <begin position="1"/>
        <end position="263"/>
    </location>
</feature>
<dbReference type="InterPro" id="IPR036047">
    <property type="entry name" value="F-box-like_dom_sf"/>
</dbReference>
<dbReference type="SUPFAM" id="SSF52047">
    <property type="entry name" value="RNI-like"/>
    <property type="match status" value="1"/>
</dbReference>
<dbReference type="Pfam" id="PF12937">
    <property type="entry name" value="F-box-like"/>
    <property type="match status" value="1"/>
</dbReference>
<feature type="compositionally biased region" description="Acidic residues" evidence="1">
    <location>
        <begin position="141"/>
        <end position="155"/>
    </location>
</feature>
<proteinExistence type="predicted"/>
<dbReference type="SUPFAM" id="SSF81383">
    <property type="entry name" value="F-box domain"/>
    <property type="match status" value="1"/>
</dbReference>
<feature type="domain" description="F-box" evidence="2">
    <location>
        <begin position="479"/>
        <end position="519"/>
    </location>
</feature>
<dbReference type="AlphaFoldDB" id="A0A6A6RKA3"/>
<evidence type="ECO:0000313" key="3">
    <source>
        <dbReference type="EMBL" id="KAF2634468.1"/>
    </source>
</evidence>
<feature type="compositionally biased region" description="Polar residues" evidence="1">
    <location>
        <begin position="221"/>
        <end position="234"/>
    </location>
</feature>
<dbReference type="InterPro" id="IPR001810">
    <property type="entry name" value="F-box_dom"/>
</dbReference>
<dbReference type="Gene3D" id="3.80.10.10">
    <property type="entry name" value="Ribonuclease Inhibitor"/>
    <property type="match status" value="1"/>
</dbReference>
<sequence length="1001" mass="111531">MPIHTPSPHRFLAPAPQSTQKKTKPQSGLRHGVNLKSQGEKPNLKPKSINAFRTPDVVSGEGKKITPAKRFVFGGCEQGQGSEERNGEGSVKGTQRAGPPKLGKVESIDESSPSSPLAATAAGNTWDGNRTVALPRVEYTDEHEAEEEEEQDEMLFETLEKHKRRRLSPQPPSSPSMSHRTPQQLTYHAHHQEHFRTPIPPPKSVSDSHRFKLPAPRTPSAFENTTTPSASTSRPHFILPLSSPSPTKAATPLPETFSPSRKSGKYVQNGLASTLQSWIIETADTGYTARHSAGGMVWGRDKDDGVKMRVRVSSVSGGRNPDNGQDSMKKEVEARPGGVVFITGMTDVGLYNSSRASSMAFGCEDGMSGVENETEVRVMLAGQGGARSNGKGGVMISAGTVIGIRAPMWDVDLNDTDVTKGRRKWIPRLMRHVTLLMSDVTNSRAKRRKTTRHFRPIFKMSRPAEPQQPPETGLLALVDELLLAIIDQVDSHTTLCNLAATCSRLRGIAEPYVWRNLLITRGDHAREVAYALDSREARPSYVHELSIRYRYNQSAGIEDLNHLIGLMDKLRHLTIESPCPNNTEFPRNGYFDQPTRIDYRSLLEGAVHPRPGLPPTLPMLQSLSVTLHGHGPDDKKFVFGRSAIMFFHPTLRRITLSCTNFDAEITHAKILPSQRKSTPLQSLTLIECNVNVKFLDVVLSLPKALKELDIGERQHVFRECHPSHDTKTRTSHPLFLDALARQAHSLERLAHSSGNTGYISYRQPDETGDGRLRHLINLQYLELGAESVLLGCLENNDCPTSLQKLKVTDAAWVNRIISTEQKIMHSRILLQRCNEVASRLSHPVDIDIRFNSKDHEVILRTVPVAPWSATFPALSDSISPIRGPVYQLANALISRNKQLRLFTQTFLGDNRYIPPYMYGEEAPREEQFYDSDDFWRLSGRSYKLTDDEVYIAELIKGEKPTCTTCKGEFLTCYNEGVGDACIYCENLDLECIYETATTAQE</sequence>
<evidence type="ECO:0000256" key="1">
    <source>
        <dbReference type="SAM" id="MobiDB-lite"/>
    </source>
</evidence>
<dbReference type="EMBL" id="MU006825">
    <property type="protein sequence ID" value="KAF2634468.1"/>
    <property type="molecule type" value="Genomic_DNA"/>
</dbReference>
<dbReference type="Proteomes" id="UP000799753">
    <property type="component" value="Unassembled WGS sequence"/>
</dbReference>
<evidence type="ECO:0000313" key="4">
    <source>
        <dbReference type="Proteomes" id="UP000799753"/>
    </source>
</evidence>
<accession>A0A6A6RKA3</accession>
<dbReference type="OrthoDB" id="2522477at2759"/>
<name>A0A6A6RKA3_9PLEO</name>
<protein>
    <recommendedName>
        <fullName evidence="2">F-box domain-containing protein</fullName>
    </recommendedName>
</protein>
<feature type="compositionally biased region" description="Low complexity" evidence="1">
    <location>
        <begin position="111"/>
        <end position="122"/>
    </location>
</feature>
<evidence type="ECO:0000259" key="2">
    <source>
        <dbReference type="Pfam" id="PF12937"/>
    </source>
</evidence>
<gene>
    <name evidence="3" type="ORF">P280DRAFT_511886</name>
</gene>
<dbReference type="InterPro" id="IPR032675">
    <property type="entry name" value="LRR_dom_sf"/>
</dbReference>
<reference evidence="3" key="1">
    <citation type="journal article" date="2020" name="Stud. Mycol.">
        <title>101 Dothideomycetes genomes: a test case for predicting lifestyles and emergence of pathogens.</title>
        <authorList>
            <person name="Haridas S."/>
            <person name="Albert R."/>
            <person name="Binder M."/>
            <person name="Bloem J."/>
            <person name="Labutti K."/>
            <person name="Salamov A."/>
            <person name="Andreopoulos B."/>
            <person name="Baker S."/>
            <person name="Barry K."/>
            <person name="Bills G."/>
            <person name="Bluhm B."/>
            <person name="Cannon C."/>
            <person name="Castanera R."/>
            <person name="Culley D."/>
            <person name="Daum C."/>
            <person name="Ezra D."/>
            <person name="Gonzalez J."/>
            <person name="Henrissat B."/>
            <person name="Kuo A."/>
            <person name="Liang C."/>
            <person name="Lipzen A."/>
            <person name="Lutzoni F."/>
            <person name="Magnuson J."/>
            <person name="Mondo S."/>
            <person name="Nolan M."/>
            <person name="Ohm R."/>
            <person name="Pangilinan J."/>
            <person name="Park H.-J."/>
            <person name="Ramirez L."/>
            <person name="Alfaro M."/>
            <person name="Sun H."/>
            <person name="Tritt A."/>
            <person name="Yoshinaga Y."/>
            <person name="Zwiers L.-H."/>
            <person name="Turgeon B."/>
            <person name="Goodwin S."/>
            <person name="Spatafora J."/>
            <person name="Crous P."/>
            <person name="Grigoriev I."/>
        </authorList>
    </citation>
    <scope>NUCLEOTIDE SEQUENCE</scope>
    <source>
        <strain evidence="3">CBS 473.64</strain>
    </source>
</reference>